<dbReference type="KEGG" id="vg:22647520"/>
<keyword evidence="1" id="KW-0244">Early protein</keyword>
<dbReference type="Pfam" id="PF04948">
    <property type="entry name" value="Pox_A51"/>
    <property type="match status" value="1"/>
</dbReference>
<dbReference type="RefSeq" id="YP_009112861.1">
    <property type="nucleotide sequence ID" value="NC_025963.1"/>
</dbReference>
<evidence type="ECO:0000256" key="3">
    <source>
        <dbReference type="ARBA" id="ARBA00034877"/>
    </source>
</evidence>
<dbReference type="Proteomes" id="UP000107385">
    <property type="component" value="Segment"/>
</dbReference>
<name>A0A0A7MAC7_9POXV</name>
<proteinExistence type="inferred from homology"/>
<keyword evidence="5" id="KW-1185">Reference proteome</keyword>
<comment type="similarity">
    <text evidence="2">Belongs to the orthopoxvirus OPG181 family.</text>
</comment>
<evidence type="ECO:0000256" key="2">
    <source>
        <dbReference type="ARBA" id="ARBA00034781"/>
    </source>
</evidence>
<dbReference type="OrthoDB" id="9586at10239"/>
<accession>A0A0A7MAC7</accession>
<organism evidence="4 5">
    <name type="scientific">Parapoxvirus red deer/HL953</name>
    <dbReference type="NCBI Taxonomy" id="1579460"/>
    <lineage>
        <taxon>Viruses</taxon>
        <taxon>Varidnaviria</taxon>
        <taxon>Bamfordvirae</taxon>
        <taxon>Nucleocytoviricota</taxon>
        <taxon>Pokkesviricetes</taxon>
        <taxon>Chitovirales</taxon>
        <taxon>Poxviridae</taxon>
        <taxon>Chordopoxvirinae</taxon>
        <taxon>Parapoxvirus</taxon>
        <taxon>Parapoxvirus reddeerpox</taxon>
        <taxon>Red deerpox virus</taxon>
    </lineage>
</organism>
<dbReference type="InterPro" id="IPR007032">
    <property type="entry name" value="Poxvirus_A51"/>
</dbReference>
<evidence type="ECO:0000256" key="1">
    <source>
        <dbReference type="ARBA" id="ARBA00022518"/>
    </source>
</evidence>
<reference evidence="4 5" key="1">
    <citation type="submission" date="2014-09" db="EMBL/GenBank/DDBJ databases">
        <title>Parapoxvirus (PPV) of red deer reveals sub-clinical infection and confirms a unique species.</title>
        <authorList>
            <person name="Friederichs S."/>
            <person name="Stefan K."/>
            <person name="Helmut B."/>
            <person name="Heike L."/>
            <person name="Mathias B."/>
        </authorList>
    </citation>
    <scope>NUCLEOTIDE SEQUENCE [LARGE SCALE GENOMIC DNA]</scope>
    <source>
        <strain evidence="4">HL953</strain>
    </source>
</reference>
<protein>
    <recommendedName>
        <fullName evidence="3">Protein OPG181</fullName>
    </recommendedName>
</protein>
<evidence type="ECO:0000313" key="5">
    <source>
        <dbReference type="Proteomes" id="UP000107385"/>
    </source>
</evidence>
<dbReference type="GeneID" id="22647520"/>
<dbReference type="EMBL" id="KM502564">
    <property type="protein sequence ID" value="AIZ77373.1"/>
    <property type="molecule type" value="Genomic_DNA"/>
</dbReference>
<sequence>MAAANKLVLLGPDEMAEADRIAASGVTEQPHRRCAFTKVRTSASLAARYLVADGCSLDDLITASYGTRRVCRLIRHVTLRADGVISRQGLECAPHMAIVCVRGVAHVAGDCVGFGRCVMERGTLYLAPSTRSVVVCGNPSCELLLFFVDHITPITQPVLPDEVLLTRDLSLVTYNPDRAVVFKAEYDAEAQTARLFIKGYMLRVEGLTLETREGVGDDCDCCFQDASVLSLDRQKLLGAARTVPTTTPGVLSLRVRERGWADVYVEAKGHCEPAMLRMALASLRLVFGMLRSVVGRCENSLFYYGIIPVADDCDHPGVEMMDID</sequence>
<evidence type="ECO:0000313" key="4">
    <source>
        <dbReference type="EMBL" id="AIZ77373.1"/>
    </source>
</evidence>